<sequence length="611" mass="70505">MLPVLHFLELRSSFPEKEAHVSFPVTIEKLAGIWHCTPRYTKIIIRKLSELGWIEWRAGRGRGNTSVVTLLADTEELLLQEVKTKMEQGDVSEAMELMNRFGQSSVKNRLMDWLSDGMGFSTQMVSDRLEDTLRFPVYRKIVTLDPALSFYTFDAHMGGQIFNTLVEYDQETRMIKPSIAHSWEESADGQSWTFHLKKSIPFHHGRELTAQDVVFSLDRVRLRPERFESSWMFRDIVQVLALDHKTVHIQLRQANSLFLRFLSTVPASIVPQEVVLKSESEFARHPVGTGPFQVARRQEGICVLEAFPAHFRGRPQLDRVEILILPTVEPGRLKEPDWTSVFTSYSDPNQGELAAQLSEDCGWQDAEMLFACCTMLVFNQWKQGPHNHPSFRRALQHIIDRKQMIADLGGDLVFPAKGFRPQQAVRQKESEEAASLEQIQEWLKESGYQGEVFRIASNSYHQEDAKWIHARLQSFGIQSQLDVKPLEELRDYEDWGQYDCRLFGNVFTGDEVCELEMYLQKNYFLAAYEPDTAERVHQLSEALFRESVAVKRQELLDDLESLMRQTHSVLYLVYKKSSASYHEAVRGVSINASGWLDFDKIWFHPQAIHTG</sequence>
<reference evidence="5" key="1">
    <citation type="submission" date="2016-10" db="EMBL/GenBank/DDBJ databases">
        <authorList>
            <person name="Varghese N."/>
            <person name="Submissions S."/>
        </authorList>
    </citation>
    <scope>NUCLEOTIDE SEQUENCE [LARGE SCALE GENOMIC DNA]</scope>
    <source>
        <strain evidence="5">OK042</strain>
    </source>
</reference>
<dbReference type="PANTHER" id="PTHR30290">
    <property type="entry name" value="PERIPLASMIC BINDING COMPONENT OF ABC TRANSPORTER"/>
    <property type="match status" value="1"/>
</dbReference>
<dbReference type="GO" id="GO:1904680">
    <property type="term" value="F:peptide transmembrane transporter activity"/>
    <property type="evidence" value="ECO:0007669"/>
    <property type="project" value="TreeGrafter"/>
</dbReference>
<keyword evidence="5" id="KW-1185">Reference proteome</keyword>
<dbReference type="GO" id="GO:0003677">
    <property type="term" value="F:DNA binding"/>
    <property type="evidence" value="ECO:0007669"/>
    <property type="project" value="UniProtKB-KW"/>
</dbReference>
<feature type="domain" description="Solute-binding protein family 5" evidence="2">
    <location>
        <begin position="175"/>
        <end position="505"/>
    </location>
</feature>
<organism evidence="4 5">
    <name type="scientific">Brevibacillus centrosporus</name>
    <dbReference type="NCBI Taxonomy" id="54910"/>
    <lineage>
        <taxon>Bacteria</taxon>
        <taxon>Bacillati</taxon>
        <taxon>Bacillota</taxon>
        <taxon>Bacilli</taxon>
        <taxon>Bacillales</taxon>
        <taxon>Paenibacillaceae</taxon>
        <taxon>Brevibacillus</taxon>
    </lineage>
</organism>
<dbReference type="AlphaFoldDB" id="A0A1I3YFV7"/>
<dbReference type="SUPFAM" id="SSF53850">
    <property type="entry name" value="Periplasmic binding protein-like II"/>
    <property type="match status" value="1"/>
</dbReference>
<dbReference type="Gene3D" id="3.40.190.10">
    <property type="entry name" value="Periplasmic binding protein-like II"/>
    <property type="match status" value="1"/>
</dbReference>
<dbReference type="CDD" id="cd08507">
    <property type="entry name" value="PBP2_SgrR_like"/>
    <property type="match status" value="1"/>
</dbReference>
<protein>
    <submittedName>
        <fullName evidence="4">DNA-binding transcriptional regulator SgrR of sgrS sRNA, contains a MarR-type HTH domain and a solute-binding domain</fullName>
    </submittedName>
</protein>
<proteinExistence type="predicted"/>
<evidence type="ECO:0000259" key="3">
    <source>
        <dbReference type="Pfam" id="PF12793"/>
    </source>
</evidence>
<evidence type="ECO:0000313" key="4">
    <source>
        <dbReference type="EMBL" id="SFK30748.1"/>
    </source>
</evidence>
<dbReference type="GO" id="GO:0015833">
    <property type="term" value="P:peptide transport"/>
    <property type="evidence" value="ECO:0007669"/>
    <property type="project" value="TreeGrafter"/>
</dbReference>
<evidence type="ECO:0000256" key="1">
    <source>
        <dbReference type="ARBA" id="ARBA00023125"/>
    </source>
</evidence>
<feature type="domain" description="Transcriptional regulator SgrR N-terminal HTH" evidence="3">
    <location>
        <begin position="23"/>
        <end position="108"/>
    </location>
</feature>
<dbReference type="EMBL" id="FORT01000011">
    <property type="protein sequence ID" value="SFK30748.1"/>
    <property type="molecule type" value="Genomic_DNA"/>
</dbReference>
<gene>
    <name evidence="4" type="ORF">SAMN05518846_111118</name>
</gene>
<dbReference type="InterPro" id="IPR000914">
    <property type="entry name" value="SBP_5_dom"/>
</dbReference>
<dbReference type="STRING" id="1884381.SAMN05518846_111118"/>
<name>A0A1I3YFV7_9BACL</name>
<dbReference type="InterPro" id="IPR039424">
    <property type="entry name" value="SBP_5"/>
</dbReference>
<dbReference type="Pfam" id="PF00496">
    <property type="entry name" value="SBP_bac_5"/>
    <property type="match status" value="1"/>
</dbReference>
<dbReference type="Pfam" id="PF12793">
    <property type="entry name" value="SgrR_N"/>
    <property type="match status" value="1"/>
</dbReference>
<dbReference type="Proteomes" id="UP000198915">
    <property type="component" value="Unassembled WGS sequence"/>
</dbReference>
<evidence type="ECO:0000259" key="2">
    <source>
        <dbReference type="Pfam" id="PF00496"/>
    </source>
</evidence>
<dbReference type="InterPro" id="IPR025370">
    <property type="entry name" value="SgrR_HTH_N"/>
</dbReference>
<dbReference type="PANTHER" id="PTHR30290:SF72">
    <property type="entry name" value="HTH-TYPE TRANSCRIPTIONAL REGULATOR SGRR"/>
    <property type="match status" value="1"/>
</dbReference>
<accession>A0A1I3YFV7</accession>
<dbReference type="RefSeq" id="WP_092271764.1">
    <property type="nucleotide sequence ID" value="NZ_BJOE01000005.1"/>
</dbReference>
<evidence type="ECO:0000313" key="5">
    <source>
        <dbReference type="Proteomes" id="UP000198915"/>
    </source>
</evidence>
<keyword evidence="1 4" id="KW-0238">DNA-binding</keyword>
<dbReference type="Gene3D" id="3.10.105.10">
    <property type="entry name" value="Dipeptide-binding Protein, Domain 3"/>
    <property type="match status" value="1"/>
</dbReference>